<organism evidence="1 2">
    <name type="scientific">Faecalibacillus intestinalis</name>
    <dbReference type="NCBI Taxonomy" id="1982626"/>
    <lineage>
        <taxon>Bacteria</taxon>
        <taxon>Bacillati</taxon>
        <taxon>Bacillota</taxon>
        <taxon>Erysipelotrichia</taxon>
        <taxon>Erysipelotrichales</taxon>
        <taxon>Coprobacillaceae</taxon>
        <taxon>Faecalibacillus</taxon>
    </lineage>
</organism>
<accession>A0AAP2XLL1</accession>
<sequence>MTADEKMNNLGLVNRGSKKFPDYGHKDDDKYTEVEFHIPHYVTPGGGNKRMKEVTIYFYPEEGIDFDNFMNAIKSKLEEMRWLK</sequence>
<evidence type="ECO:0000313" key="1">
    <source>
        <dbReference type="EMBL" id="MCQ5060739.1"/>
    </source>
</evidence>
<gene>
    <name evidence="1" type="ORF">NE542_02660</name>
</gene>
<proteinExistence type="predicted"/>
<reference evidence="1" key="1">
    <citation type="submission" date="2022-06" db="EMBL/GenBank/DDBJ databases">
        <title>Isolation of gut microbiota from human fecal samples.</title>
        <authorList>
            <person name="Pamer E.G."/>
            <person name="Barat B."/>
            <person name="Waligurski E."/>
            <person name="Medina S."/>
            <person name="Paddock L."/>
            <person name="Mostad J."/>
        </authorList>
    </citation>
    <scope>NUCLEOTIDE SEQUENCE</scope>
    <source>
        <strain evidence="1">DFI.6.24</strain>
    </source>
</reference>
<comment type="caution">
    <text evidence="1">The sequence shown here is derived from an EMBL/GenBank/DDBJ whole genome shotgun (WGS) entry which is preliminary data.</text>
</comment>
<dbReference type="AlphaFoldDB" id="A0AAP2XLL1"/>
<dbReference type="RefSeq" id="WP_117827265.1">
    <property type="nucleotide sequence ID" value="NZ_JAJDKX010000001.1"/>
</dbReference>
<protein>
    <submittedName>
        <fullName evidence="1">Uncharacterized protein</fullName>
    </submittedName>
</protein>
<dbReference type="EMBL" id="JANGBO010000001">
    <property type="protein sequence ID" value="MCQ5060739.1"/>
    <property type="molecule type" value="Genomic_DNA"/>
</dbReference>
<evidence type="ECO:0000313" key="2">
    <source>
        <dbReference type="Proteomes" id="UP001204814"/>
    </source>
</evidence>
<dbReference type="Proteomes" id="UP001204814">
    <property type="component" value="Unassembled WGS sequence"/>
</dbReference>
<name>A0AAP2XLL1_9FIRM</name>